<dbReference type="AlphaFoldDB" id="A0A328BF95"/>
<dbReference type="Proteomes" id="UP000248553">
    <property type="component" value="Unassembled WGS sequence"/>
</dbReference>
<sequence>MLLTLSGSAQKILVRGLARDTTRGRNPVTVVVNDTVNKFARAARRQLDAPGLGEAQREALLRQFRALAADTAYVVRTDKQGRFRIRARKTDSLYFSSYHSLPARYPVAELRRRRAVDIHLQPQPCEPYVTCQDTAGAEYAFIGRKISLERTEHPYYCPEAGRPFLSMDGRYAARYQLLAQLAGRFPRDTMAFTAYDHYGSPAFGRHEQVLLFVQDYCGRLIHQKYQYYPVYRTADGRWAAPYQWLDHHDPELAPPIQPRPMAFAAPVVIDVAGAAPEYVLQHYPAPYYRVENGRATAVYGNYVDELLENRRRLRGPRRAKNARLEAQSQQLLQRLNTPKN</sequence>
<keyword evidence="2" id="KW-1185">Reference proteome</keyword>
<accession>A0A328BF95</accession>
<name>A0A328BF95_9BACT</name>
<proteinExistence type="predicted"/>
<comment type="caution">
    <text evidence="1">The sequence shown here is derived from an EMBL/GenBank/DDBJ whole genome shotgun (WGS) entry which is preliminary data.</text>
</comment>
<gene>
    <name evidence="1" type="ORF">DLM85_16620</name>
</gene>
<reference evidence="2" key="1">
    <citation type="submission" date="2018-05" db="EMBL/GenBank/DDBJ databases">
        <authorList>
            <person name="Nie L."/>
        </authorList>
    </citation>
    <scope>NUCLEOTIDE SEQUENCE [LARGE SCALE GENOMIC DNA]</scope>
    <source>
        <strain evidence="2">NL</strain>
    </source>
</reference>
<evidence type="ECO:0000313" key="2">
    <source>
        <dbReference type="Proteomes" id="UP000248553"/>
    </source>
</evidence>
<organism evidence="1 2">
    <name type="scientific">Hymenobacter edaphi</name>
    <dbReference type="NCBI Taxonomy" id="2211146"/>
    <lineage>
        <taxon>Bacteria</taxon>
        <taxon>Pseudomonadati</taxon>
        <taxon>Bacteroidota</taxon>
        <taxon>Cytophagia</taxon>
        <taxon>Cytophagales</taxon>
        <taxon>Hymenobacteraceae</taxon>
        <taxon>Hymenobacter</taxon>
    </lineage>
</organism>
<evidence type="ECO:0000313" key="1">
    <source>
        <dbReference type="EMBL" id="RAK65161.1"/>
    </source>
</evidence>
<protein>
    <submittedName>
        <fullName evidence="1">Uncharacterized protein</fullName>
    </submittedName>
</protein>
<dbReference type="EMBL" id="QHKM01000005">
    <property type="protein sequence ID" value="RAK65161.1"/>
    <property type="molecule type" value="Genomic_DNA"/>
</dbReference>